<keyword evidence="2" id="KW-1133">Transmembrane helix</keyword>
<name>A0ABW1P8L1_9PSEU</name>
<evidence type="ECO:0000313" key="4">
    <source>
        <dbReference type="Proteomes" id="UP001596220"/>
    </source>
</evidence>
<evidence type="ECO:0000256" key="1">
    <source>
        <dbReference type="SAM" id="MobiDB-lite"/>
    </source>
</evidence>
<organism evidence="3 4">
    <name type="scientific">Saccharothrix lopnurensis</name>
    <dbReference type="NCBI Taxonomy" id="1670621"/>
    <lineage>
        <taxon>Bacteria</taxon>
        <taxon>Bacillati</taxon>
        <taxon>Actinomycetota</taxon>
        <taxon>Actinomycetes</taxon>
        <taxon>Pseudonocardiales</taxon>
        <taxon>Pseudonocardiaceae</taxon>
        <taxon>Saccharothrix</taxon>
    </lineage>
</organism>
<keyword evidence="2" id="KW-0812">Transmembrane</keyword>
<keyword evidence="2" id="KW-0472">Membrane</keyword>
<gene>
    <name evidence="3" type="ORF">ACFP3R_20770</name>
</gene>
<keyword evidence="4" id="KW-1185">Reference proteome</keyword>
<feature type="transmembrane region" description="Helical" evidence="2">
    <location>
        <begin position="9"/>
        <end position="32"/>
    </location>
</feature>
<proteinExistence type="predicted"/>
<comment type="caution">
    <text evidence="3">The sequence shown here is derived from an EMBL/GenBank/DDBJ whole genome shotgun (WGS) entry which is preliminary data.</text>
</comment>
<protein>
    <submittedName>
        <fullName evidence="3">PepSY domain-containing protein</fullName>
    </submittedName>
</protein>
<feature type="region of interest" description="Disordered" evidence="1">
    <location>
        <begin position="87"/>
        <end position="121"/>
    </location>
</feature>
<dbReference type="Pfam" id="PF03929">
    <property type="entry name" value="PepSY_TM"/>
    <property type="match status" value="1"/>
</dbReference>
<dbReference type="InterPro" id="IPR005625">
    <property type="entry name" value="PepSY-ass_TM"/>
</dbReference>
<feature type="compositionally biased region" description="Basic and acidic residues" evidence="1">
    <location>
        <begin position="87"/>
        <end position="98"/>
    </location>
</feature>
<sequence>MPLLRRPHFYAGVLVAPFLVVAALSGLLYALAPRLDTLLYDDVLKASSTDGAPRPVSEEVATAQVQGQLTTWSGSTPVTTWLDNLHRRELQRRPDRSQRQGAGTGDAPGRRRGRRSLRGAR</sequence>
<reference evidence="4" key="1">
    <citation type="journal article" date="2019" name="Int. J. Syst. Evol. Microbiol.">
        <title>The Global Catalogue of Microorganisms (GCM) 10K type strain sequencing project: providing services to taxonomists for standard genome sequencing and annotation.</title>
        <authorList>
            <consortium name="The Broad Institute Genomics Platform"/>
            <consortium name="The Broad Institute Genome Sequencing Center for Infectious Disease"/>
            <person name="Wu L."/>
            <person name="Ma J."/>
        </authorList>
    </citation>
    <scope>NUCLEOTIDE SEQUENCE [LARGE SCALE GENOMIC DNA]</scope>
    <source>
        <strain evidence="4">CGMCC 4.7246</strain>
    </source>
</reference>
<dbReference type="RefSeq" id="WP_380638012.1">
    <property type="nucleotide sequence ID" value="NZ_JBHSQO010000020.1"/>
</dbReference>
<evidence type="ECO:0000313" key="3">
    <source>
        <dbReference type="EMBL" id="MFC6091710.1"/>
    </source>
</evidence>
<dbReference type="Proteomes" id="UP001596220">
    <property type="component" value="Unassembled WGS sequence"/>
</dbReference>
<feature type="compositionally biased region" description="Basic residues" evidence="1">
    <location>
        <begin position="110"/>
        <end position="121"/>
    </location>
</feature>
<accession>A0ABW1P8L1</accession>
<evidence type="ECO:0000256" key="2">
    <source>
        <dbReference type="SAM" id="Phobius"/>
    </source>
</evidence>
<dbReference type="EMBL" id="JBHSQO010000020">
    <property type="protein sequence ID" value="MFC6091710.1"/>
    <property type="molecule type" value="Genomic_DNA"/>
</dbReference>